<name>G9WPP4_9FIRM</name>
<dbReference type="STRING" id="796943.HMPREF9625_01327"/>
<dbReference type="Proteomes" id="UP000018461">
    <property type="component" value="Unassembled WGS sequence"/>
</dbReference>
<dbReference type="EMBL" id="AFZC02000001">
    <property type="protein sequence ID" value="EHL10327.1"/>
    <property type="molecule type" value="Genomic_DNA"/>
</dbReference>
<dbReference type="HOGENOM" id="CLU_2863458_0_0_9"/>
<comment type="caution">
    <text evidence="2">The sequence shown here is derived from an EMBL/GenBank/DDBJ whole genome shotgun (WGS) entry which is preliminary data.</text>
</comment>
<sequence>MGEYAIEGAALATITAQFVQAAVTLHYFLKKSKVVKIHKIQSDAEIKKEMFSVGSSAMRVVSFA</sequence>
<dbReference type="AlphaFoldDB" id="G9WPP4"/>
<evidence type="ECO:0000313" key="2">
    <source>
        <dbReference type="EMBL" id="EHL10327.1"/>
    </source>
</evidence>
<keyword evidence="1" id="KW-0812">Transmembrane</keyword>
<reference evidence="2" key="2">
    <citation type="submission" date="2013-03" db="EMBL/GenBank/DDBJ databases">
        <title>The Genome Sequence of Oribacterium sp. ACB1.</title>
        <authorList>
            <consortium name="The Broad Institute Genomics Platform"/>
            <consortium name="The Broad Institute Genome Sequencing Center for Infectious Disease"/>
            <person name="Earl A."/>
            <person name="Ward D."/>
            <person name="Feldgarden M."/>
            <person name="Gevers D."/>
            <person name="Sizova M."/>
            <person name="Hazen A."/>
            <person name="Epstein S."/>
            <person name="Walker B."/>
            <person name="Young S."/>
            <person name="Zeng Q."/>
            <person name="Gargeya S."/>
            <person name="Fitzgerald M."/>
            <person name="Haas B."/>
            <person name="Abouelleil A."/>
            <person name="Allen A.W."/>
            <person name="Alvarado L."/>
            <person name="Arachchi H.M."/>
            <person name="Berlin A.M."/>
            <person name="Chapman S.B."/>
            <person name="Gainer-Dewar J."/>
            <person name="Goldberg J."/>
            <person name="Griggs A."/>
            <person name="Gujja S."/>
            <person name="Hansen M."/>
            <person name="Howarth C."/>
            <person name="Imamovic A."/>
            <person name="Ireland A."/>
            <person name="Larimer J."/>
            <person name="McCowan C."/>
            <person name="Murphy C."/>
            <person name="Pearson M."/>
            <person name="Poon T.W."/>
            <person name="Priest M."/>
            <person name="Roberts A."/>
            <person name="Saif S."/>
            <person name="Shea T."/>
            <person name="Sisk P."/>
            <person name="Sykes S."/>
            <person name="Wortman J."/>
            <person name="Nusbaum C."/>
            <person name="Birren B."/>
        </authorList>
    </citation>
    <scope>NUCLEOTIDE SEQUENCE [LARGE SCALE GENOMIC DNA]</scope>
    <source>
        <strain evidence="2">ACB1</strain>
    </source>
</reference>
<reference evidence="2" key="1">
    <citation type="submission" date="2011-08" db="EMBL/GenBank/DDBJ databases">
        <authorList>
            <consortium name="The Broad Institute Genome Sequencing Platform"/>
            <person name="Earl A."/>
            <person name="Ward D."/>
            <person name="Feldgarden M."/>
            <person name="Gevers D."/>
            <person name="Sizova M."/>
            <person name="Hazen A."/>
            <person name="Epstein S."/>
            <person name="Young S.K."/>
            <person name="Zeng Q."/>
            <person name="Gargeya S."/>
            <person name="Fitzgerald M."/>
            <person name="Haas B."/>
            <person name="Abouelleil A."/>
            <person name="Alvarado L."/>
            <person name="Arachchi H.M."/>
            <person name="Berlin A."/>
            <person name="Brown A."/>
            <person name="Chapman S.B."/>
            <person name="Chen Z."/>
            <person name="Dunbar C."/>
            <person name="Freedman E."/>
            <person name="Gearin G."/>
            <person name="Gellesch M."/>
            <person name="Goldberg J."/>
            <person name="Griggs A."/>
            <person name="Gujja S."/>
            <person name="Heiman D."/>
            <person name="Howarth C."/>
            <person name="Larson L."/>
            <person name="Lui A."/>
            <person name="MacDonald P.J.P."/>
            <person name="Montmayeur A."/>
            <person name="Murphy C."/>
            <person name="Neiman D."/>
            <person name="Pearson M."/>
            <person name="Priest M."/>
            <person name="Roberts A."/>
            <person name="Saif S."/>
            <person name="Shea T."/>
            <person name="Shenoy N."/>
            <person name="Sisk P."/>
            <person name="Stolte C."/>
            <person name="Sykes S."/>
            <person name="Wortman J."/>
            <person name="Nusbaum C."/>
            <person name="Birren B."/>
        </authorList>
    </citation>
    <scope>NUCLEOTIDE SEQUENCE</scope>
    <source>
        <strain evidence="2">ACB1</strain>
    </source>
</reference>
<keyword evidence="1" id="KW-0472">Membrane</keyword>
<keyword evidence="1" id="KW-1133">Transmembrane helix</keyword>
<evidence type="ECO:0000313" key="3">
    <source>
        <dbReference type="Proteomes" id="UP000018461"/>
    </source>
</evidence>
<dbReference type="PATRIC" id="fig|796943.3.peg.1777"/>
<gene>
    <name evidence="2" type="ORF">HMPREF9625_01327</name>
</gene>
<evidence type="ECO:0000256" key="1">
    <source>
        <dbReference type="SAM" id="Phobius"/>
    </source>
</evidence>
<accession>G9WPP4</accession>
<feature type="transmembrane region" description="Helical" evidence="1">
    <location>
        <begin position="6"/>
        <end position="29"/>
    </location>
</feature>
<keyword evidence="3" id="KW-1185">Reference proteome</keyword>
<protein>
    <submittedName>
        <fullName evidence="2">Uncharacterized protein</fullName>
    </submittedName>
</protein>
<organism evidence="2 3">
    <name type="scientific">Oribacterium parvum ACB1</name>
    <dbReference type="NCBI Taxonomy" id="796943"/>
    <lineage>
        <taxon>Bacteria</taxon>
        <taxon>Bacillati</taxon>
        <taxon>Bacillota</taxon>
        <taxon>Clostridia</taxon>
        <taxon>Lachnospirales</taxon>
        <taxon>Lachnospiraceae</taxon>
        <taxon>Oribacterium</taxon>
    </lineage>
</organism>
<proteinExistence type="predicted"/>